<reference evidence="1" key="1">
    <citation type="submission" date="2007-02" db="EMBL/GenBank/DDBJ databases">
        <title>Complete sequence of Pyrobaculum calidifontis JCM 11548.</title>
        <authorList>
            <consortium name="US DOE Joint Genome Institute"/>
            <person name="Copeland A."/>
            <person name="Lucas S."/>
            <person name="Lapidus A."/>
            <person name="Barry K."/>
            <person name="Glavina del Rio T."/>
            <person name="Dalin E."/>
            <person name="Tice H."/>
            <person name="Pitluck S."/>
            <person name="Chain P."/>
            <person name="Malfatti S."/>
            <person name="Shin M."/>
            <person name="Vergez L."/>
            <person name="Schmutz J."/>
            <person name="Larimer F."/>
            <person name="Land M."/>
            <person name="Hauser L."/>
            <person name="Kyrpides N."/>
            <person name="Mikhailova N."/>
            <person name="Cozen A.E."/>
            <person name="Fitz-Gibbon S.T."/>
            <person name="House C.H."/>
            <person name="Saltikov C."/>
            <person name="Lowe T.M."/>
            <person name="Richardson P."/>
        </authorList>
    </citation>
    <scope>NUCLEOTIDE SEQUENCE [LARGE SCALE GENOMIC DNA]</scope>
    <source>
        <strain evidence="1">JCM 11548</strain>
    </source>
</reference>
<proteinExistence type="predicted"/>
<name>A3MU97_PYRCJ</name>
<gene>
    <name evidence="1" type="ordered locus">Pcal_0788</name>
</gene>
<evidence type="ECO:0000313" key="1">
    <source>
        <dbReference type="EMBL" id="ABO08214.1"/>
    </source>
</evidence>
<protein>
    <recommendedName>
        <fullName evidence="3">HEPN domain-containing protein</fullName>
    </recommendedName>
</protein>
<dbReference type="AlphaFoldDB" id="A3MU97"/>
<sequence length="115" mass="12810">MPPVHPKWLERHVRHMEEALRGAERGDAQWACYNAYVAVRALLMGLQGYDPYAPLPLLTALPSLVKKVVGNPAEGVLECAYCLERRLHDPDAVKCVKCADVISQALFPASTQWAR</sequence>
<organism evidence="1 2">
    <name type="scientific">Pyrobaculum calidifontis (strain DSM 21063 / JCM 11548 / VA1)</name>
    <dbReference type="NCBI Taxonomy" id="410359"/>
    <lineage>
        <taxon>Archaea</taxon>
        <taxon>Thermoproteota</taxon>
        <taxon>Thermoprotei</taxon>
        <taxon>Thermoproteales</taxon>
        <taxon>Thermoproteaceae</taxon>
        <taxon>Pyrobaculum</taxon>
    </lineage>
</organism>
<keyword evidence="2" id="KW-1185">Reference proteome</keyword>
<evidence type="ECO:0000313" key="2">
    <source>
        <dbReference type="Proteomes" id="UP000001431"/>
    </source>
</evidence>
<dbReference type="Proteomes" id="UP000001431">
    <property type="component" value="Chromosome"/>
</dbReference>
<dbReference type="SUPFAM" id="SSF81593">
    <property type="entry name" value="Nucleotidyltransferase substrate binding subunit/domain"/>
    <property type="match status" value="1"/>
</dbReference>
<dbReference type="OrthoDB" id="28418at2157"/>
<dbReference type="GeneID" id="4908202"/>
<dbReference type="STRING" id="410359.Pcal_0788"/>
<dbReference type="HOGENOM" id="CLU_2079505_0_0_2"/>
<dbReference type="eggNOG" id="arCOG01194">
    <property type="taxonomic scope" value="Archaea"/>
</dbReference>
<dbReference type="RefSeq" id="WP_011849472.1">
    <property type="nucleotide sequence ID" value="NC_009073.1"/>
</dbReference>
<evidence type="ECO:0008006" key="3">
    <source>
        <dbReference type="Google" id="ProtNLM"/>
    </source>
</evidence>
<dbReference type="EMBL" id="CP000561">
    <property type="protein sequence ID" value="ABO08214.1"/>
    <property type="molecule type" value="Genomic_DNA"/>
</dbReference>
<dbReference type="KEGG" id="pcl:Pcal_0788"/>
<accession>A3MU97</accession>